<dbReference type="GO" id="GO:0004737">
    <property type="term" value="F:pyruvate decarboxylase activity"/>
    <property type="evidence" value="ECO:0007669"/>
    <property type="project" value="TreeGrafter"/>
</dbReference>
<dbReference type="InterPro" id="IPR029035">
    <property type="entry name" value="DHS-like_NAD/FAD-binding_dom"/>
</dbReference>
<dbReference type="SUPFAM" id="SSF52467">
    <property type="entry name" value="DHS-like NAD/FAD-binding domain"/>
    <property type="match status" value="1"/>
</dbReference>
<keyword evidence="14" id="KW-0670">Pyruvate</keyword>
<dbReference type="EMBL" id="SMGD01000015">
    <property type="protein sequence ID" value="TCK47229.1"/>
    <property type="molecule type" value="Genomic_DNA"/>
</dbReference>
<evidence type="ECO:0000256" key="4">
    <source>
        <dbReference type="ARBA" id="ARBA00022723"/>
    </source>
</evidence>
<reference evidence="14 15" key="1">
    <citation type="submission" date="2019-03" db="EMBL/GenBank/DDBJ databases">
        <title>Genomic Encyclopedia of Type Strains, Phase IV (KMG-IV): sequencing the most valuable type-strain genomes for metagenomic binning, comparative biology and taxonomic classification.</title>
        <authorList>
            <person name="Goeker M."/>
        </authorList>
    </citation>
    <scope>NUCLEOTIDE SEQUENCE [LARGE SCALE GENOMIC DNA]</scope>
    <source>
        <strain evidence="14 15">DSM 18577</strain>
    </source>
</reference>
<dbReference type="GO" id="GO:0030976">
    <property type="term" value="F:thiamine pyrophosphate binding"/>
    <property type="evidence" value="ECO:0007669"/>
    <property type="project" value="InterPro"/>
</dbReference>
<dbReference type="CDD" id="cd02005">
    <property type="entry name" value="TPP_PDC_IPDC"/>
    <property type="match status" value="1"/>
</dbReference>
<evidence type="ECO:0000256" key="6">
    <source>
        <dbReference type="ARBA" id="ARBA00022842"/>
    </source>
</evidence>
<evidence type="ECO:0000256" key="10">
    <source>
        <dbReference type="RuleBase" id="RU362132"/>
    </source>
</evidence>
<evidence type="ECO:0000256" key="2">
    <source>
        <dbReference type="ARBA" id="ARBA00001964"/>
    </source>
</evidence>
<keyword evidence="15" id="KW-1185">Reference proteome</keyword>
<evidence type="ECO:0000259" key="11">
    <source>
        <dbReference type="Pfam" id="PF00205"/>
    </source>
</evidence>
<feature type="binding site" evidence="9">
    <location>
        <position position="459"/>
    </location>
    <ligand>
        <name>Mg(2+)</name>
        <dbReference type="ChEBI" id="CHEBI:18420"/>
    </ligand>
</feature>
<feature type="binding site" evidence="9">
    <location>
        <position position="461"/>
    </location>
    <ligand>
        <name>Mg(2+)</name>
        <dbReference type="ChEBI" id="CHEBI:18420"/>
    </ligand>
</feature>
<evidence type="ECO:0000313" key="15">
    <source>
        <dbReference type="Proteomes" id="UP000295565"/>
    </source>
</evidence>
<dbReference type="GO" id="GO:0000287">
    <property type="term" value="F:magnesium ion binding"/>
    <property type="evidence" value="ECO:0007669"/>
    <property type="project" value="InterPro"/>
</dbReference>
<comment type="cofactor">
    <cofactor evidence="9">
        <name>Mg(2+)</name>
        <dbReference type="ChEBI" id="CHEBI:18420"/>
    </cofactor>
    <text evidence="9">Binds 1 Mg(2+) per subunit.</text>
</comment>
<dbReference type="InterPro" id="IPR029061">
    <property type="entry name" value="THDP-binding"/>
</dbReference>
<sequence>MQSVTIGRYLWQRLRQLNVKYVFGVPGDFNLQLLEQLDEVDGIEFVGTCNELNAAYAADGYARTNGIAALLTTYGVGDLSALCGVAGSLAEHIPVVMISGVPPMFAIRNRLRIHHTMAEGDFDNVRNAVRQFTLTEARLTPSNASQEIDRALRYCWQERCPVYLQIPSNLSYLEIAQASSPLTRQYASYDKRQHQLIIGKLTGRLCQAKHPLLLVDMDAERSQMAIQLQQLCDRYQIPYASFSTGKAILDESSPLWLGYYPGQTDDTLNQYLAKADFILATAPCYIEGSSMVATQDLPVEETIYLRGFDITFEQQTFEGICAPVLLNQLLEQSIECQFDIPKQPPQTRSSTSFEGPLQQSKLWEQLRHYFKAGDLILGENGSANIALQTVPFPKDCHYLSQPIWGSIGYTLPALLGSMMAAPNKRHWLFIGDGSLQMTVQELSNILQKGLKPIIVMLNNSGYTIERYIMGKSATYNDIPQWDYHLLLKAFAPDIEFTYQNVTTHQQLSEVLDALDETKASFIELKLSAMDAPERLKQFGPSVALFDYGPRGPQNK</sequence>
<dbReference type="PIRSF" id="PIRSF036565">
    <property type="entry name" value="Pyruvt_ip_decrb"/>
    <property type="match status" value="1"/>
</dbReference>
<dbReference type="OrthoDB" id="9785953at2"/>
<evidence type="ECO:0000313" key="14">
    <source>
        <dbReference type="EMBL" id="TCK47229.1"/>
    </source>
</evidence>
<feature type="domain" description="Thiamine pyrophosphate enzyme N-terminal TPP-binding" evidence="13">
    <location>
        <begin position="5"/>
        <end position="104"/>
    </location>
</feature>
<dbReference type="Pfam" id="PF02775">
    <property type="entry name" value="TPP_enzyme_C"/>
    <property type="match status" value="1"/>
</dbReference>
<keyword evidence="7 10" id="KW-0786">Thiamine pyrophosphate</keyword>
<evidence type="ECO:0000256" key="1">
    <source>
        <dbReference type="ARBA" id="ARBA00001920"/>
    </source>
</evidence>
<dbReference type="CDD" id="cd07038">
    <property type="entry name" value="TPP_PYR_PDC_IPDC_like"/>
    <property type="match status" value="1"/>
</dbReference>
<proteinExistence type="inferred from homology"/>
<name>A0A4R1JAV3_9GAMM</name>
<dbReference type="RefSeq" id="WP_131913684.1">
    <property type="nucleotide sequence ID" value="NZ_OU594967.1"/>
</dbReference>
<dbReference type="AlphaFoldDB" id="A0A4R1JAV3"/>
<dbReference type="Proteomes" id="UP000295565">
    <property type="component" value="Unassembled WGS sequence"/>
</dbReference>
<dbReference type="InterPro" id="IPR012001">
    <property type="entry name" value="Thiamin_PyroP_enz_TPP-bd_dom"/>
</dbReference>
<comment type="cofactor">
    <cofactor evidence="2">
        <name>thiamine diphosphate</name>
        <dbReference type="ChEBI" id="CHEBI:58937"/>
    </cofactor>
</comment>
<dbReference type="InterPro" id="IPR000399">
    <property type="entry name" value="TPP-bd_CS"/>
</dbReference>
<evidence type="ECO:0000259" key="12">
    <source>
        <dbReference type="Pfam" id="PF02775"/>
    </source>
</evidence>
<evidence type="ECO:0000256" key="9">
    <source>
        <dbReference type="PIRSR" id="PIRSR036565-2"/>
    </source>
</evidence>
<dbReference type="SUPFAM" id="SSF52518">
    <property type="entry name" value="Thiamin diphosphate-binding fold (THDP-binding)"/>
    <property type="match status" value="2"/>
</dbReference>
<feature type="domain" description="Thiamine pyrophosphate enzyme TPP-binding" evidence="12">
    <location>
        <begin position="381"/>
        <end position="523"/>
    </location>
</feature>
<comment type="cofactor">
    <cofactor evidence="1">
        <name>a metal cation</name>
        <dbReference type="ChEBI" id="CHEBI:25213"/>
    </cofactor>
</comment>
<comment type="caution">
    <text evidence="14">The sequence shown here is derived from an EMBL/GenBank/DDBJ whole genome shotgun (WGS) entry which is preliminary data.</text>
</comment>
<dbReference type="Gene3D" id="3.40.50.970">
    <property type="match status" value="2"/>
</dbReference>
<keyword evidence="6 9" id="KW-0460">Magnesium</keyword>
<keyword evidence="5" id="KW-0210">Decarboxylase</keyword>
<keyword evidence="4 9" id="KW-0479">Metal-binding</keyword>
<dbReference type="FunFam" id="3.40.50.970:FF:000024">
    <property type="entry name" value="Pyruvate decarboxylase isozyme"/>
    <property type="match status" value="1"/>
</dbReference>
<evidence type="ECO:0000256" key="7">
    <source>
        <dbReference type="ARBA" id="ARBA00023052"/>
    </source>
</evidence>
<dbReference type="InterPro" id="IPR047214">
    <property type="entry name" value="TPP_PDC_IPDC"/>
</dbReference>
<evidence type="ECO:0000256" key="3">
    <source>
        <dbReference type="ARBA" id="ARBA00007812"/>
    </source>
</evidence>
<gene>
    <name evidence="14" type="ORF">EV690_2936</name>
</gene>
<dbReference type="InterPro" id="IPR047213">
    <property type="entry name" value="TPP_PYR_PDC_IPDC-like"/>
</dbReference>
<evidence type="ECO:0000256" key="5">
    <source>
        <dbReference type="ARBA" id="ARBA00022793"/>
    </source>
</evidence>
<dbReference type="Gene3D" id="3.40.50.1220">
    <property type="entry name" value="TPP-binding domain"/>
    <property type="match status" value="1"/>
</dbReference>
<dbReference type="GO" id="GO:0000949">
    <property type="term" value="P:aromatic amino acid family catabolic process to alcohol via Ehrlich pathway"/>
    <property type="evidence" value="ECO:0007669"/>
    <property type="project" value="TreeGrafter"/>
</dbReference>
<comment type="similarity">
    <text evidence="3 10">Belongs to the TPP enzyme family.</text>
</comment>
<evidence type="ECO:0000256" key="8">
    <source>
        <dbReference type="ARBA" id="ARBA00023239"/>
    </source>
</evidence>
<dbReference type="Pfam" id="PF00205">
    <property type="entry name" value="TPP_enzyme_M"/>
    <property type="match status" value="1"/>
</dbReference>
<dbReference type="PROSITE" id="PS00187">
    <property type="entry name" value="TPP_ENZYMES"/>
    <property type="match status" value="1"/>
</dbReference>
<dbReference type="FunFam" id="3.40.50.970:FF:000019">
    <property type="entry name" value="Pyruvate decarboxylase isozyme"/>
    <property type="match status" value="1"/>
</dbReference>
<dbReference type="InterPro" id="IPR011766">
    <property type="entry name" value="TPP_enzyme_TPP-bd"/>
</dbReference>
<dbReference type="InterPro" id="IPR012110">
    <property type="entry name" value="PDC/IPDC-like"/>
</dbReference>
<accession>A0A4R1JAV3</accession>
<feature type="domain" description="Thiamine pyrophosphate enzyme central" evidence="11">
    <location>
        <begin position="200"/>
        <end position="280"/>
    </location>
</feature>
<dbReference type="Pfam" id="PF02776">
    <property type="entry name" value="TPP_enzyme_N"/>
    <property type="match status" value="1"/>
</dbReference>
<keyword evidence="8" id="KW-0456">Lyase</keyword>
<organism evidence="14 15">
    <name type="scientific">Celerinatantimonas diazotrophica</name>
    <dbReference type="NCBI Taxonomy" id="412034"/>
    <lineage>
        <taxon>Bacteria</taxon>
        <taxon>Pseudomonadati</taxon>
        <taxon>Pseudomonadota</taxon>
        <taxon>Gammaproteobacteria</taxon>
        <taxon>Celerinatantimonadaceae</taxon>
        <taxon>Celerinatantimonas</taxon>
    </lineage>
</organism>
<feature type="binding site" evidence="9">
    <location>
        <position position="432"/>
    </location>
    <ligand>
        <name>Mg(2+)</name>
        <dbReference type="ChEBI" id="CHEBI:18420"/>
    </ligand>
</feature>
<dbReference type="InterPro" id="IPR012000">
    <property type="entry name" value="Thiamin_PyroP_enz_cen_dom"/>
</dbReference>
<evidence type="ECO:0000259" key="13">
    <source>
        <dbReference type="Pfam" id="PF02776"/>
    </source>
</evidence>
<dbReference type="PANTHER" id="PTHR43452">
    <property type="entry name" value="PYRUVATE DECARBOXYLASE"/>
    <property type="match status" value="1"/>
</dbReference>
<dbReference type="PANTHER" id="PTHR43452:SF30">
    <property type="entry name" value="PYRUVATE DECARBOXYLASE ISOZYME 1-RELATED"/>
    <property type="match status" value="1"/>
</dbReference>
<dbReference type="GO" id="GO:0005829">
    <property type="term" value="C:cytosol"/>
    <property type="evidence" value="ECO:0007669"/>
    <property type="project" value="TreeGrafter"/>
</dbReference>
<protein>
    <submittedName>
        <fullName evidence="14">Indolepyruvate decarboxylase</fullName>
    </submittedName>
</protein>